<evidence type="ECO:0000313" key="1">
    <source>
        <dbReference type="EMBL" id="KAK9281459.1"/>
    </source>
</evidence>
<name>A0AAP0RN56_LIQFO</name>
<proteinExistence type="predicted"/>
<keyword evidence="2" id="KW-1185">Reference proteome</keyword>
<organism evidence="1 2">
    <name type="scientific">Liquidambar formosana</name>
    <name type="common">Formosan gum</name>
    <dbReference type="NCBI Taxonomy" id="63359"/>
    <lineage>
        <taxon>Eukaryota</taxon>
        <taxon>Viridiplantae</taxon>
        <taxon>Streptophyta</taxon>
        <taxon>Embryophyta</taxon>
        <taxon>Tracheophyta</taxon>
        <taxon>Spermatophyta</taxon>
        <taxon>Magnoliopsida</taxon>
        <taxon>eudicotyledons</taxon>
        <taxon>Gunneridae</taxon>
        <taxon>Pentapetalae</taxon>
        <taxon>Saxifragales</taxon>
        <taxon>Altingiaceae</taxon>
        <taxon>Liquidambar</taxon>
    </lineage>
</organism>
<gene>
    <name evidence="1" type="ORF">L1049_004362</name>
</gene>
<evidence type="ECO:0000313" key="2">
    <source>
        <dbReference type="Proteomes" id="UP001415857"/>
    </source>
</evidence>
<dbReference type="EMBL" id="JBBPBK010000007">
    <property type="protein sequence ID" value="KAK9281459.1"/>
    <property type="molecule type" value="Genomic_DNA"/>
</dbReference>
<accession>A0AAP0RN56</accession>
<comment type="caution">
    <text evidence="1">The sequence shown here is derived from an EMBL/GenBank/DDBJ whole genome shotgun (WGS) entry which is preliminary data.</text>
</comment>
<dbReference type="Proteomes" id="UP001415857">
    <property type="component" value="Unassembled WGS sequence"/>
</dbReference>
<sequence length="114" mass="12177">MGYNKHARLPHSKTVHLAPHLSVATTTTICEPPPLPLPPPLHAVKSPFTTVSARGLKIIGRTVQMHDSDARLVPPRFEACHCLALGMGGVGNMKDKVCEGDVPLGISMLKRGKA</sequence>
<dbReference type="AlphaFoldDB" id="A0AAP0RN56"/>
<reference evidence="1 2" key="1">
    <citation type="journal article" date="2024" name="Plant J.">
        <title>Genome sequences and population genomics reveal climatic adaptation and genomic divergence between two closely related sweetgum species.</title>
        <authorList>
            <person name="Xu W.Q."/>
            <person name="Ren C.Q."/>
            <person name="Zhang X.Y."/>
            <person name="Comes H.P."/>
            <person name="Liu X.H."/>
            <person name="Li Y.G."/>
            <person name="Kettle C.J."/>
            <person name="Jalonen R."/>
            <person name="Gaisberger H."/>
            <person name="Ma Y.Z."/>
            <person name="Qiu Y.X."/>
        </authorList>
    </citation>
    <scope>NUCLEOTIDE SEQUENCE [LARGE SCALE GENOMIC DNA]</scope>
    <source>
        <strain evidence="1">Hangzhou</strain>
    </source>
</reference>
<protein>
    <submittedName>
        <fullName evidence="1">Uncharacterized protein</fullName>
    </submittedName>
</protein>